<dbReference type="RefSeq" id="XP_008819300.1">
    <property type="nucleotide sequence ID" value="XM_008821078.1"/>
</dbReference>
<evidence type="ECO:0000313" key="3">
    <source>
        <dbReference type="Proteomes" id="UP000030640"/>
    </source>
</evidence>
<accession>W7AFQ0</accession>
<gene>
    <name evidence="2" type="ORF">C922_05507</name>
</gene>
<dbReference type="Gene3D" id="6.10.280.180">
    <property type="entry name" value="Plasmodium RESA, N-terminal helical domain"/>
    <property type="match status" value="1"/>
</dbReference>
<dbReference type="InterPro" id="IPR044885">
    <property type="entry name" value="PRESA_N_sf"/>
</dbReference>
<dbReference type="EMBL" id="KI965543">
    <property type="protein sequence ID" value="EUD64116.1"/>
    <property type="molecule type" value="Genomic_DNA"/>
</dbReference>
<dbReference type="Pfam" id="PF09687">
    <property type="entry name" value="PRESAN"/>
    <property type="match status" value="1"/>
</dbReference>
<dbReference type="OrthoDB" id="384217at2759"/>
<evidence type="ECO:0000313" key="2">
    <source>
        <dbReference type="EMBL" id="EUD64116.1"/>
    </source>
</evidence>
<feature type="domain" description="Plasmodium RESA N-terminal" evidence="1">
    <location>
        <begin position="37"/>
        <end position="130"/>
    </location>
</feature>
<proteinExistence type="predicted"/>
<name>W7AFQ0_9APIC</name>
<evidence type="ECO:0000259" key="1">
    <source>
        <dbReference type="Pfam" id="PF09687"/>
    </source>
</evidence>
<reference evidence="2 3" key="1">
    <citation type="submission" date="2013-02" db="EMBL/GenBank/DDBJ databases">
        <title>The Genome Sequence of Plasmodium inui San Antonio 1.</title>
        <authorList>
            <consortium name="The Broad Institute Genome Sequencing Platform"/>
            <consortium name="The Broad Institute Genome Sequencing Center for Infectious Disease"/>
            <person name="Neafsey D."/>
            <person name="Cheeseman I."/>
            <person name="Volkman S."/>
            <person name="Adams J."/>
            <person name="Walker B."/>
            <person name="Young S.K."/>
            <person name="Zeng Q."/>
            <person name="Gargeya S."/>
            <person name="Fitzgerald M."/>
            <person name="Haas B."/>
            <person name="Abouelleil A."/>
            <person name="Alvarado L."/>
            <person name="Arachchi H.M."/>
            <person name="Berlin A.M."/>
            <person name="Chapman S.B."/>
            <person name="Dewar J."/>
            <person name="Goldberg J."/>
            <person name="Griggs A."/>
            <person name="Gujja S."/>
            <person name="Hansen M."/>
            <person name="Howarth C."/>
            <person name="Imamovic A."/>
            <person name="Larimer J."/>
            <person name="McCowan C."/>
            <person name="Murphy C."/>
            <person name="Neiman D."/>
            <person name="Pearson M."/>
            <person name="Priest M."/>
            <person name="Roberts A."/>
            <person name="Saif S."/>
            <person name="Shea T."/>
            <person name="Sisk P."/>
            <person name="Sykes S."/>
            <person name="Wortman J."/>
            <person name="Nusbaum C."/>
            <person name="Birren B."/>
        </authorList>
    </citation>
    <scope>NUCLEOTIDE SEQUENCE [LARGE SCALE GENOMIC DNA]</scope>
    <source>
        <strain evidence="2 3">San Antonio 1</strain>
    </source>
</reference>
<dbReference type="InterPro" id="IPR019111">
    <property type="entry name" value="PRESA_N"/>
</dbReference>
<keyword evidence="3" id="KW-1185">Reference proteome</keyword>
<sequence length="135" mass="16203">NLYEESEKSINTVEEFSQNSYNPLQLSEEFYVVLQNFKGEDINEIIKSMNHNLFRKIMLDRWIKLHGHAKRPVHTLKNPLSYYLGKLESLYSVDESIEEERVQNGNDTIHRTMRIMEEYQNKLFFYYVIGDKLPH</sequence>
<dbReference type="Proteomes" id="UP000030640">
    <property type="component" value="Unassembled WGS sequence"/>
</dbReference>
<dbReference type="VEuPathDB" id="PlasmoDB:C922_05507"/>
<organism evidence="2 3">
    <name type="scientific">Plasmodium inui San Antonio 1</name>
    <dbReference type="NCBI Taxonomy" id="1237626"/>
    <lineage>
        <taxon>Eukaryota</taxon>
        <taxon>Sar</taxon>
        <taxon>Alveolata</taxon>
        <taxon>Apicomplexa</taxon>
        <taxon>Aconoidasida</taxon>
        <taxon>Haemosporida</taxon>
        <taxon>Plasmodiidae</taxon>
        <taxon>Plasmodium</taxon>
        <taxon>Plasmodium (Plasmodium)</taxon>
    </lineage>
</organism>
<protein>
    <recommendedName>
        <fullName evidence="1">Plasmodium RESA N-terminal domain-containing protein</fullName>
    </recommendedName>
</protein>
<dbReference type="AlphaFoldDB" id="W7AFQ0"/>
<feature type="non-terminal residue" evidence="2">
    <location>
        <position position="1"/>
    </location>
</feature>
<dbReference type="GeneID" id="20040781"/>